<keyword evidence="3" id="KW-1185">Reference proteome</keyword>
<evidence type="ECO:0008006" key="4">
    <source>
        <dbReference type="Google" id="ProtNLM"/>
    </source>
</evidence>
<keyword evidence="1" id="KW-0472">Membrane</keyword>
<dbReference type="Proteomes" id="UP001163739">
    <property type="component" value="Chromosome"/>
</dbReference>
<reference evidence="2" key="1">
    <citation type="submission" date="2022-06" db="EMBL/GenBank/DDBJ databases">
        <title>Alkalimarinus sp. nov., isolated from gut of a Alitta virens.</title>
        <authorList>
            <person name="Yang A.I."/>
            <person name="Shin N.-R."/>
        </authorList>
    </citation>
    <scope>NUCLEOTIDE SEQUENCE</scope>
    <source>
        <strain evidence="2">A2M4</strain>
    </source>
</reference>
<sequence length="460" mass="52905">MFDFIKTKTIVAPYEPIEFPVLDNEDLTYRFNVAELAKNAARENRPDMNYKGEDANELDFHHKIETYAHQATIKVKQLTEDLRNNITSTSINKEITDVENVEKEFKNKVSAEFTPLLTELAAVRGDVIAAEDDLSDFKKVNKLRRSADYPESHVLTLGILVFALLIESLLNGFFFAKGSDFGLVGGVSIALIVSLLNISIGYLSGWWVFRYKNHISRKWVYCSTILFISTVVVSIVFNLLVAHYREALGVDPEHAATLAVSSFQDGLLSITDVESWLLFMIGIVFFSLAVYKGYSMDDPYPGYGKMSRKRNRLLGDLDELRKEMIDDLDELHQYHLEIIEIKYVDLQRRQKLLNGFISSFEYQMGIYRSYIKNLRSNLNYIIATYRDINTSERTAPPPAYFDSKYNAEFDLDEVSSDYDDKRYEIARLLEGLADSLPAKKAYMLNFKEEYHQKIDEVAKL</sequence>
<keyword evidence="1" id="KW-1133">Transmembrane helix</keyword>
<feature type="transmembrane region" description="Helical" evidence="1">
    <location>
        <begin position="276"/>
        <end position="294"/>
    </location>
</feature>
<feature type="transmembrane region" description="Helical" evidence="1">
    <location>
        <begin position="181"/>
        <end position="207"/>
    </location>
</feature>
<dbReference type="EMBL" id="CP100390">
    <property type="protein sequence ID" value="UZE97220.1"/>
    <property type="molecule type" value="Genomic_DNA"/>
</dbReference>
<organism evidence="2 3">
    <name type="scientific">Alkalimarinus alittae</name>
    <dbReference type="NCBI Taxonomy" id="2961619"/>
    <lineage>
        <taxon>Bacteria</taxon>
        <taxon>Pseudomonadati</taxon>
        <taxon>Pseudomonadota</taxon>
        <taxon>Gammaproteobacteria</taxon>
        <taxon>Alteromonadales</taxon>
        <taxon>Alteromonadaceae</taxon>
        <taxon>Alkalimarinus</taxon>
    </lineage>
</organism>
<gene>
    <name evidence="2" type="ORF">NKI27_05580</name>
</gene>
<feature type="transmembrane region" description="Helical" evidence="1">
    <location>
        <begin position="219"/>
        <end position="241"/>
    </location>
</feature>
<proteinExistence type="predicted"/>
<keyword evidence="1" id="KW-0812">Transmembrane</keyword>
<protein>
    <recommendedName>
        <fullName evidence="4">Transmembrane protein</fullName>
    </recommendedName>
</protein>
<evidence type="ECO:0000313" key="2">
    <source>
        <dbReference type="EMBL" id="UZE97220.1"/>
    </source>
</evidence>
<evidence type="ECO:0000313" key="3">
    <source>
        <dbReference type="Proteomes" id="UP001163739"/>
    </source>
</evidence>
<accession>A0ABY6N532</accession>
<evidence type="ECO:0000256" key="1">
    <source>
        <dbReference type="SAM" id="Phobius"/>
    </source>
</evidence>
<dbReference type="RefSeq" id="WP_265048698.1">
    <property type="nucleotide sequence ID" value="NZ_CP100390.1"/>
</dbReference>
<name>A0ABY6N532_9ALTE</name>
<feature type="transmembrane region" description="Helical" evidence="1">
    <location>
        <begin position="154"/>
        <end position="175"/>
    </location>
</feature>